<evidence type="ECO:0000256" key="8">
    <source>
        <dbReference type="ARBA" id="ARBA00022723"/>
    </source>
</evidence>
<dbReference type="FunFam" id="1.20.1370.10:FF:000002">
    <property type="entry name" value="Hemocyanin subunit B"/>
    <property type="match status" value="1"/>
</dbReference>
<evidence type="ECO:0000259" key="12">
    <source>
        <dbReference type="PROSITE" id="PS00498"/>
    </source>
</evidence>
<dbReference type="PROSITE" id="PS00210">
    <property type="entry name" value="HEMOCYANIN_2"/>
    <property type="match status" value="1"/>
</dbReference>
<proteinExistence type="inferred from homology"/>
<dbReference type="PANTHER" id="PTHR11511">
    <property type="entry name" value="LARVAL STORAGE PROTEIN/PHENOLOXIDASE"/>
    <property type="match status" value="1"/>
</dbReference>
<dbReference type="GO" id="GO:0005344">
    <property type="term" value="F:oxygen carrier activity"/>
    <property type="evidence" value="ECO:0007669"/>
    <property type="project" value="UniProtKB-KW"/>
</dbReference>
<dbReference type="PROSITE" id="PS00209">
    <property type="entry name" value="HEMOCYANIN_1"/>
    <property type="match status" value="1"/>
</dbReference>
<gene>
    <name evidence="13" type="primary">HCG</name>
    <name evidence="13" type="ORF">CDAR_529221</name>
</gene>
<dbReference type="Gene3D" id="1.10.1280.10">
    <property type="entry name" value="Di-copper center containing domain from catechol oxidase"/>
    <property type="match status" value="1"/>
</dbReference>
<dbReference type="InterPro" id="IPR014756">
    <property type="entry name" value="Ig_E-set"/>
</dbReference>
<dbReference type="InterPro" id="IPR005203">
    <property type="entry name" value="Hemocyanin_C"/>
</dbReference>
<dbReference type="Pfam" id="PF00372">
    <property type="entry name" value="Hemocyanin_M"/>
    <property type="match status" value="1"/>
</dbReference>
<dbReference type="SUPFAM" id="SSF48056">
    <property type="entry name" value="Di-copper centre-containing domain"/>
    <property type="match status" value="1"/>
</dbReference>
<dbReference type="InterPro" id="IPR037020">
    <property type="entry name" value="Hemocyanin_C_sf"/>
</dbReference>
<comment type="caution">
    <text evidence="13">The sequence shown here is derived from an EMBL/GenBank/DDBJ whole genome shotgun (WGS) entry which is preliminary data.</text>
</comment>
<dbReference type="PANTHER" id="PTHR11511:SF5">
    <property type="entry name" value="FAT-BODY PROTEIN 1-RELATED"/>
    <property type="match status" value="1"/>
</dbReference>
<keyword evidence="5" id="KW-0813">Transport</keyword>
<evidence type="ECO:0000256" key="3">
    <source>
        <dbReference type="ARBA" id="ARBA00009470"/>
    </source>
</evidence>
<dbReference type="Pfam" id="PF03722">
    <property type="entry name" value="Hemocyanin_N"/>
    <property type="match status" value="1"/>
</dbReference>
<feature type="domain" description="Tyrosinase copper-binding" evidence="12">
    <location>
        <begin position="354"/>
        <end position="365"/>
    </location>
</feature>
<keyword evidence="10" id="KW-1015">Disulfide bond</keyword>
<dbReference type="Pfam" id="PF03723">
    <property type="entry name" value="Hemocyanin_C"/>
    <property type="match status" value="1"/>
</dbReference>
<keyword evidence="9" id="KW-0186">Copper</keyword>
<evidence type="ECO:0000313" key="14">
    <source>
        <dbReference type="Proteomes" id="UP001054837"/>
    </source>
</evidence>
<dbReference type="SUPFAM" id="SSF81296">
    <property type="entry name" value="E set domains"/>
    <property type="match status" value="1"/>
</dbReference>
<evidence type="ECO:0000256" key="9">
    <source>
        <dbReference type="ARBA" id="ARBA00023008"/>
    </source>
</evidence>
<dbReference type="InterPro" id="IPR036697">
    <property type="entry name" value="Hemocyanin_N_sf"/>
</dbReference>
<accession>A0AAV4TXY2</accession>
<dbReference type="PROSITE" id="PS00498">
    <property type="entry name" value="TYROSINASE_2"/>
    <property type="match status" value="1"/>
</dbReference>
<dbReference type="AlphaFoldDB" id="A0AAV4TXY2"/>
<dbReference type="Gene3D" id="1.20.1370.10">
    <property type="entry name" value="Hemocyanin, N-terminal domain"/>
    <property type="match status" value="1"/>
</dbReference>
<dbReference type="InterPro" id="IPR008922">
    <property type="entry name" value="Di-copper_centre_dom_sf"/>
</dbReference>
<evidence type="ECO:0000256" key="5">
    <source>
        <dbReference type="ARBA" id="ARBA00022448"/>
    </source>
</evidence>
<protein>
    <submittedName>
        <fullName evidence="13">Hemocyanin G chain</fullName>
    </submittedName>
</protein>
<evidence type="ECO:0000256" key="2">
    <source>
        <dbReference type="ARBA" id="ARBA00004239"/>
    </source>
</evidence>
<dbReference type="InterPro" id="IPR013788">
    <property type="entry name" value="Hemocyanin/hexamerin"/>
</dbReference>
<dbReference type="GO" id="GO:0046872">
    <property type="term" value="F:metal ion binding"/>
    <property type="evidence" value="ECO:0007669"/>
    <property type="project" value="UniProtKB-KW"/>
</dbReference>
<dbReference type="GO" id="GO:0005576">
    <property type="term" value="C:extracellular region"/>
    <property type="evidence" value="ECO:0007669"/>
    <property type="project" value="UniProtKB-SubCell"/>
</dbReference>
<dbReference type="InterPro" id="IPR005204">
    <property type="entry name" value="Hemocyanin_N"/>
</dbReference>
<evidence type="ECO:0000256" key="11">
    <source>
        <dbReference type="ARBA" id="ARBA00023180"/>
    </source>
</evidence>
<sequence length="630" mass="71504">MTIKEKQDQLLPLFEKLTTLTRQQIPPEQRDPRLVGVGVLPRGTLFSCFHERHLKEATKLFEILFTAADFADFLKLAQQARDVVNEGLFVYALSVAIAHRDDCRGVTLPPIQEVFPDRFIPAETINLASKEAKNKPTEDVLVEIEDTGNILEPEYKLAYFREDIGINAHHWHWHVVYPANWSVELTGKLKDRKGELFYYMHQQMCARYDCERLSNGLNRMVAFHNFEEKLEGYAPHLTSLVSGLHYASRPQGFSMRDLTEVDVQDMERWRDRILEAIDLKHVHDSQGNELALDEANGANILGSIIEASSNSPNKKFYGSLHNWGHVMMARMHDPDGRFQENPGVMSDTSTSLRDPIFYRWHRFVDNIFQQYKATLQPYTWEQLSFPGVKVVSCEVKGKSSNVITTFMKDDELNLAHGINFGTDHKVKVKYHHLDHEPFSVVANVENNSGAPQHATVRVFLAPKYDELGNRLTPDDQRPLFIEIDKFHKQLAPGANTISRNAIDSTVTLSHTYTFEELKAGQSASADASEFCSCGWPEHMLVPRGTHKGMDFQLFVMLTDNTQDNPEGANVKTICNDAVSYCGAKDQSILTRSPWVSPSTGLCLQVLLEGSQLKTHASRTSRSNSWVNLQT</sequence>
<evidence type="ECO:0000256" key="6">
    <source>
        <dbReference type="ARBA" id="ARBA00022525"/>
    </source>
</evidence>
<comment type="subcellular location">
    <subcellularLocation>
        <location evidence="2">Secreted</location>
        <location evidence="2">Extracellular space</location>
    </subcellularLocation>
</comment>
<keyword evidence="11" id="KW-0325">Glycoprotein</keyword>
<evidence type="ECO:0000313" key="13">
    <source>
        <dbReference type="EMBL" id="GIY50137.1"/>
    </source>
</evidence>
<dbReference type="InterPro" id="IPR002227">
    <property type="entry name" value="Tyrosinase_Cu-bd"/>
</dbReference>
<dbReference type="Proteomes" id="UP001054837">
    <property type="component" value="Unassembled WGS sequence"/>
</dbReference>
<keyword evidence="14" id="KW-1185">Reference proteome</keyword>
<comment type="subunit">
    <text evidence="4">Tarantula hemocyanin is a 24-chain polymer with seven different chains identified.</text>
</comment>
<dbReference type="FunFam" id="2.60.40.1520:FF:000001">
    <property type="entry name" value="Hemocyanin subunit 2"/>
    <property type="match status" value="1"/>
</dbReference>
<dbReference type="SUPFAM" id="SSF48050">
    <property type="entry name" value="Hemocyanin, N-terminal domain"/>
    <property type="match status" value="1"/>
</dbReference>
<dbReference type="Gene3D" id="2.60.40.1520">
    <property type="entry name" value="Hemocyanin, C-terminal domain"/>
    <property type="match status" value="1"/>
</dbReference>
<name>A0AAV4TXY2_9ARAC</name>
<keyword evidence="8" id="KW-0479">Metal-binding</keyword>
<evidence type="ECO:0000256" key="4">
    <source>
        <dbReference type="ARBA" id="ARBA00011753"/>
    </source>
</evidence>
<dbReference type="EMBL" id="BPLQ01010352">
    <property type="protein sequence ID" value="GIY50137.1"/>
    <property type="molecule type" value="Genomic_DNA"/>
</dbReference>
<dbReference type="InterPro" id="IPR000896">
    <property type="entry name" value="Hemocyanin/hexamerin_mid_dom"/>
</dbReference>
<comment type="function">
    <text evidence="1">Hemocyanins are copper-containing oxygen carriers occurring freely dissolved in the hemolymph of many mollusks and arthropods.</text>
</comment>
<dbReference type="GO" id="GO:0016491">
    <property type="term" value="F:oxidoreductase activity"/>
    <property type="evidence" value="ECO:0007669"/>
    <property type="project" value="InterPro"/>
</dbReference>
<keyword evidence="6" id="KW-0964">Secreted</keyword>
<evidence type="ECO:0000256" key="7">
    <source>
        <dbReference type="ARBA" id="ARBA00022621"/>
    </source>
</evidence>
<comment type="similarity">
    <text evidence="3">Belongs to the tyrosinase family. Hemocyanin subfamily.</text>
</comment>
<organism evidence="13 14">
    <name type="scientific">Caerostris darwini</name>
    <dbReference type="NCBI Taxonomy" id="1538125"/>
    <lineage>
        <taxon>Eukaryota</taxon>
        <taxon>Metazoa</taxon>
        <taxon>Ecdysozoa</taxon>
        <taxon>Arthropoda</taxon>
        <taxon>Chelicerata</taxon>
        <taxon>Arachnida</taxon>
        <taxon>Araneae</taxon>
        <taxon>Araneomorphae</taxon>
        <taxon>Entelegynae</taxon>
        <taxon>Araneoidea</taxon>
        <taxon>Araneidae</taxon>
        <taxon>Caerostris</taxon>
    </lineage>
</organism>
<keyword evidence="7" id="KW-0561">Oxygen transport</keyword>
<evidence type="ECO:0000256" key="10">
    <source>
        <dbReference type="ARBA" id="ARBA00023157"/>
    </source>
</evidence>
<dbReference type="PRINTS" id="PR00187">
    <property type="entry name" value="HAEMOCYANIN"/>
</dbReference>
<dbReference type="FunFam" id="1.10.1280.10:FF:000004">
    <property type="entry name" value="Hemocyanin subunit 2"/>
    <property type="match status" value="1"/>
</dbReference>
<reference evidence="13 14" key="1">
    <citation type="submission" date="2021-06" db="EMBL/GenBank/DDBJ databases">
        <title>Caerostris darwini draft genome.</title>
        <authorList>
            <person name="Kono N."/>
            <person name="Arakawa K."/>
        </authorList>
    </citation>
    <scope>NUCLEOTIDE SEQUENCE [LARGE SCALE GENOMIC DNA]</scope>
</reference>
<evidence type="ECO:0000256" key="1">
    <source>
        <dbReference type="ARBA" id="ARBA00002958"/>
    </source>
</evidence>